<evidence type="ECO:0000313" key="1">
    <source>
        <dbReference type="EMBL" id="UYP47776.1"/>
    </source>
</evidence>
<dbReference type="Proteomes" id="UP001208689">
    <property type="component" value="Chromosome"/>
</dbReference>
<keyword evidence="2" id="KW-1185">Reference proteome</keyword>
<name>A0ABY6HYX7_9ARCH</name>
<dbReference type="EMBL" id="CP104013">
    <property type="protein sequence ID" value="UYP47776.1"/>
    <property type="molecule type" value="Genomic_DNA"/>
</dbReference>
<proteinExistence type="predicted"/>
<evidence type="ECO:0000313" key="2">
    <source>
        <dbReference type="Proteomes" id="UP001208689"/>
    </source>
</evidence>
<reference evidence="1" key="1">
    <citation type="submission" date="2022-09" db="EMBL/GenBank/DDBJ databases">
        <title>Actin cytoskeleton and complex cell architecture in an #Asgard archaeon.</title>
        <authorList>
            <person name="Ponce Toledo R.I."/>
            <person name="Schleper C."/>
            <person name="Rodrigues Oliveira T."/>
            <person name="Wollweber F."/>
            <person name="Xu J."/>
            <person name="Rittmann S."/>
            <person name="Klingl A."/>
            <person name="Pilhofer M."/>
        </authorList>
    </citation>
    <scope>NUCLEOTIDE SEQUENCE</scope>
    <source>
        <strain evidence="1">B-35</strain>
    </source>
</reference>
<accession>A0ABY6HYX7</accession>
<gene>
    <name evidence="1" type="ORF">NEF87_004061</name>
</gene>
<protein>
    <submittedName>
        <fullName evidence="1">Uncharacterized protein</fullName>
    </submittedName>
</protein>
<sequence>MLESDKVEEIETFLKNQKKGKSTTVLIPCKKCNETKKIEINKSMVENVENFPFPIFLMHCADNSEGKIEIHTLIAYLDNKLNCRHVEFLEGNQVFITPFILYNSNLLHVYCQR</sequence>
<organism evidence="1 2">
    <name type="scientific">Candidatus Lokiarchaeum ossiferum</name>
    <dbReference type="NCBI Taxonomy" id="2951803"/>
    <lineage>
        <taxon>Archaea</taxon>
        <taxon>Promethearchaeati</taxon>
        <taxon>Promethearchaeota</taxon>
        <taxon>Promethearchaeia</taxon>
        <taxon>Promethearchaeales</taxon>
        <taxon>Promethearchaeaceae</taxon>
        <taxon>Candidatus Lokiarchaeum</taxon>
    </lineage>
</organism>